<proteinExistence type="predicted"/>
<dbReference type="PANTHER" id="PTHR35580">
    <property type="entry name" value="CELL SURFACE GLYCOPROTEIN (S-LAYER PROTEIN)-LIKE PROTEIN"/>
    <property type="match status" value="1"/>
</dbReference>
<dbReference type="AlphaFoldDB" id="B9XKG0"/>
<evidence type="ECO:0000313" key="2">
    <source>
        <dbReference type="EMBL" id="EEF59630.1"/>
    </source>
</evidence>
<dbReference type="STRING" id="320771.Cflav_PD2619"/>
<dbReference type="Gene3D" id="2.120.10.30">
    <property type="entry name" value="TolB, C-terminal domain"/>
    <property type="match status" value="1"/>
</dbReference>
<dbReference type="InterPro" id="IPR011042">
    <property type="entry name" value="6-blade_b-propeller_TolB-like"/>
</dbReference>
<reference evidence="2 3" key="1">
    <citation type="journal article" date="2011" name="J. Bacteriol.">
        <title>Genome sequence of 'Pedosphaera parvula' Ellin514, an aerobic Verrucomicrobial isolate from pasture soil.</title>
        <authorList>
            <person name="Kant R."/>
            <person name="van Passel M.W."/>
            <person name="Sangwan P."/>
            <person name="Palva A."/>
            <person name="Lucas S."/>
            <person name="Copeland A."/>
            <person name="Lapidus A."/>
            <person name="Glavina Del Rio T."/>
            <person name="Dalin E."/>
            <person name="Tice H."/>
            <person name="Bruce D."/>
            <person name="Goodwin L."/>
            <person name="Pitluck S."/>
            <person name="Chertkov O."/>
            <person name="Larimer F.W."/>
            <person name="Land M.L."/>
            <person name="Hauser L."/>
            <person name="Brettin T.S."/>
            <person name="Detter J.C."/>
            <person name="Han S."/>
            <person name="de Vos W.M."/>
            <person name="Janssen P.H."/>
            <person name="Smidt H."/>
        </authorList>
    </citation>
    <scope>NUCLEOTIDE SEQUENCE [LARGE SCALE GENOMIC DNA]</scope>
    <source>
        <strain evidence="2 3">Ellin514</strain>
    </source>
</reference>
<keyword evidence="1" id="KW-0732">Signal</keyword>
<gene>
    <name evidence="2" type="ORF">Cflav_PD2619</name>
</gene>
<evidence type="ECO:0000256" key="1">
    <source>
        <dbReference type="SAM" id="SignalP"/>
    </source>
</evidence>
<dbReference type="Proteomes" id="UP000003688">
    <property type="component" value="Unassembled WGS sequence"/>
</dbReference>
<organism evidence="2 3">
    <name type="scientific">Pedosphaera parvula (strain Ellin514)</name>
    <dbReference type="NCBI Taxonomy" id="320771"/>
    <lineage>
        <taxon>Bacteria</taxon>
        <taxon>Pseudomonadati</taxon>
        <taxon>Verrucomicrobiota</taxon>
        <taxon>Pedosphaerae</taxon>
        <taxon>Pedosphaerales</taxon>
        <taxon>Pedosphaeraceae</taxon>
        <taxon>Pedosphaera</taxon>
    </lineage>
</organism>
<sequence length="541" mass="56581" precursor="true">MNYKCSFSNRFVQNLGTALFLAWSFASATLHAQAPAFAWAKQPQGPGIASASAAATDASGNIYVTGYVSTTNVTFGTITLTNSGASDVFLLKYDPAGNVVWARQAGGNGFTGLSLCLDGSGNIFVAGYFTAGNTSFGSSTLTNTIGTHCFVMKYDSSGNPVWATQSSGNGNEFGKKVTSDVMGNVYLTGEFTGTNCTFGANTFDTSQNSPFGSDVFVAKYDQQGNLLWAKRAGGQSDDHAGGVGVDAAGNCYIAGTFSGLTMNIENISLNSAGYYDNIFLAKYNDQGNLLWAKGAGGTGFDWGNALAVDSTGISYITGVLGSSVATFNTITITNRGLNDMFVAKYDNAGNILWATNSGGTGYDGAFDIALDSAENAYVLGEFRSPVSIFGNTTLRNSSGNEQMFVAKFDKDGSPIWAQQTTGGGSVAGPTGIAVDSQGNTYTVGFFETNAVFGNTSLATGDYTMFVAKLNGPPLLKISVAAGQLVLSWPTYQTGFIPEGASGLDANATWTPLTNSVSIMGDQNVVTNEISITSKFYRLWKH</sequence>
<evidence type="ECO:0000313" key="3">
    <source>
        <dbReference type="Proteomes" id="UP000003688"/>
    </source>
</evidence>
<evidence type="ECO:0008006" key="4">
    <source>
        <dbReference type="Google" id="ProtNLM"/>
    </source>
</evidence>
<feature type="signal peptide" evidence="1">
    <location>
        <begin position="1"/>
        <end position="32"/>
    </location>
</feature>
<dbReference type="RefSeq" id="WP_007416303.1">
    <property type="nucleotide sequence ID" value="NZ_ABOX02000025.1"/>
</dbReference>
<dbReference type="EMBL" id="ABOX02000025">
    <property type="protein sequence ID" value="EEF59630.1"/>
    <property type="molecule type" value="Genomic_DNA"/>
</dbReference>
<dbReference type="OrthoDB" id="53254at2"/>
<keyword evidence="3" id="KW-1185">Reference proteome</keyword>
<dbReference type="SUPFAM" id="SSF63829">
    <property type="entry name" value="Calcium-dependent phosphotriesterase"/>
    <property type="match status" value="1"/>
</dbReference>
<feature type="chain" id="PRO_5002893256" description="Beta-propeller repeat protein" evidence="1">
    <location>
        <begin position="33"/>
        <end position="541"/>
    </location>
</feature>
<accession>B9XKG0</accession>
<protein>
    <recommendedName>
        <fullName evidence="4">Beta-propeller repeat protein</fullName>
    </recommendedName>
</protein>
<name>B9XKG0_PEDPL</name>
<dbReference type="PANTHER" id="PTHR35580:SF1">
    <property type="entry name" value="PHYTASE-LIKE DOMAIN-CONTAINING PROTEIN"/>
    <property type="match status" value="1"/>
</dbReference>
<dbReference type="InterPro" id="IPR052918">
    <property type="entry name" value="Motility_Chemotaxis_Reg"/>
</dbReference>
<comment type="caution">
    <text evidence="2">The sequence shown here is derived from an EMBL/GenBank/DDBJ whole genome shotgun (WGS) entry which is preliminary data.</text>
</comment>